<reference evidence="4 5" key="1">
    <citation type="submission" date="2014-02" db="EMBL/GenBank/DDBJ databases">
        <title>The small core and large imbalanced accessory genome model reveals a collaborative survival strategy of Sorangium cellulosum strains in nature.</title>
        <authorList>
            <person name="Han K."/>
            <person name="Peng R."/>
            <person name="Blom J."/>
            <person name="Li Y.-Z."/>
        </authorList>
    </citation>
    <scope>NUCLEOTIDE SEQUENCE [LARGE SCALE GENOMIC DNA]</scope>
    <source>
        <strain evidence="4 5">So0008-312</strain>
    </source>
</reference>
<comment type="caution">
    <text evidence="4">The sequence shown here is derived from an EMBL/GenBank/DDBJ whole genome shotgun (WGS) entry which is preliminary data.</text>
</comment>
<protein>
    <recommendedName>
        <fullName evidence="3">DUF58 domain-containing protein</fullName>
    </recommendedName>
</protein>
<evidence type="ECO:0000256" key="1">
    <source>
        <dbReference type="SAM" id="MobiDB-lite"/>
    </source>
</evidence>
<keyword evidence="2" id="KW-0812">Transmembrane</keyword>
<gene>
    <name evidence="4" type="ORF">BE15_03210</name>
</gene>
<dbReference type="Pfam" id="PF01882">
    <property type="entry name" value="DUF58"/>
    <property type="match status" value="1"/>
</dbReference>
<feature type="region of interest" description="Disordered" evidence="1">
    <location>
        <begin position="539"/>
        <end position="558"/>
    </location>
</feature>
<evidence type="ECO:0000256" key="2">
    <source>
        <dbReference type="SAM" id="Phobius"/>
    </source>
</evidence>
<feature type="transmembrane region" description="Helical" evidence="2">
    <location>
        <begin position="32"/>
        <end position="54"/>
    </location>
</feature>
<dbReference type="EMBL" id="JEMA01000489">
    <property type="protein sequence ID" value="KYF69231.1"/>
    <property type="molecule type" value="Genomic_DNA"/>
</dbReference>
<keyword evidence="2" id="KW-0472">Membrane</keyword>
<dbReference type="RefSeq" id="WP_061608559.1">
    <property type="nucleotide sequence ID" value="NZ_JEMA01000489.1"/>
</dbReference>
<feature type="compositionally biased region" description="Low complexity" evidence="1">
    <location>
        <begin position="539"/>
        <end position="551"/>
    </location>
</feature>
<dbReference type="PANTHER" id="PTHR34351">
    <property type="entry name" value="SLR1927 PROTEIN-RELATED"/>
    <property type="match status" value="1"/>
</dbReference>
<organism evidence="4 5">
    <name type="scientific">Sorangium cellulosum</name>
    <name type="common">Polyangium cellulosum</name>
    <dbReference type="NCBI Taxonomy" id="56"/>
    <lineage>
        <taxon>Bacteria</taxon>
        <taxon>Pseudomonadati</taxon>
        <taxon>Myxococcota</taxon>
        <taxon>Polyangia</taxon>
        <taxon>Polyangiales</taxon>
        <taxon>Polyangiaceae</taxon>
        <taxon>Sorangium</taxon>
    </lineage>
</organism>
<feature type="domain" description="DUF58" evidence="3">
    <location>
        <begin position="206"/>
        <end position="320"/>
    </location>
</feature>
<evidence type="ECO:0000313" key="5">
    <source>
        <dbReference type="Proteomes" id="UP000075260"/>
    </source>
</evidence>
<dbReference type="InterPro" id="IPR002881">
    <property type="entry name" value="DUF58"/>
</dbReference>
<feature type="transmembrane region" description="Helical" evidence="2">
    <location>
        <begin position="9"/>
        <end position="26"/>
    </location>
</feature>
<dbReference type="AlphaFoldDB" id="A0A150QML8"/>
<dbReference type="OrthoDB" id="9778037at2"/>
<evidence type="ECO:0000313" key="4">
    <source>
        <dbReference type="EMBL" id="KYF69231.1"/>
    </source>
</evidence>
<keyword evidence="2" id="KW-1133">Transmembrane helix</keyword>
<accession>A0A150QML8</accession>
<feature type="region of interest" description="Disordered" evidence="1">
    <location>
        <begin position="468"/>
        <end position="489"/>
    </location>
</feature>
<name>A0A150QML8_SORCE</name>
<evidence type="ECO:0000259" key="3">
    <source>
        <dbReference type="Pfam" id="PF01882"/>
    </source>
</evidence>
<dbReference type="Proteomes" id="UP000075260">
    <property type="component" value="Unassembled WGS sequence"/>
</dbReference>
<proteinExistence type="predicted"/>
<dbReference type="PANTHER" id="PTHR34351:SF1">
    <property type="entry name" value="SLR1927 PROTEIN"/>
    <property type="match status" value="1"/>
</dbReference>
<sequence length="558" mass="60340">MQLYPTRTAAHLAIAGVAVMGAGLIAREPAIVGWGGAILVAIALARGVTLVSVARIRAAGFEMLWGGSKRVLRSARGGTVEIEAEVRNRDTLAARYVKLRAIASSQLDVRIEPNRGEVSASGRLKVKVVVRTPRVGQHGLHGLALEVHGAPGLFEVPLTFANPYGIEVLPRPFMAYLTQPRGGRSHILAASGRPGRVRGEGDDLRELREHQPGDPFRKIAWKASARRGTLLVREFEREERDVVWILVDAAVDLWAGPLGRAPLDLMIDEASAIATRHLGRGDRVGLIILAPGPRVTISPDHGPGHGQKIAHALMVGCGTYDADRSELDEADVAARVLEHLRPLDARGLDDLRRGDLDRLAARADSMRSRAPFSAPAPLGRSQRERTLRRYLASYGIESPARSETDRRDPAVTIAESLLHVARTKPRASMVYVLAPPPADAQLGRLSEAVRRLSRKAVQVMWTLPDLEPGLSPPWEAPRSPESDGDEEQRALTPADKAFQELAPIAAEAVLIRTRVAQTRREAVLRKVGVRVVRLRATTAAAPRATAAAPHDGAPPPQA</sequence>